<evidence type="ECO:0000256" key="4">
    <source>
        <dbReference type="ARBA" id="ARBA00022454"/>
    </source>
</evidence>
<evidence type="ECO:0000259" key="8">
    <source>
        <dbReference type="Pfam" id="PF18584"/>
    </source>
</evidence>
<reference evidence="9" key="2">
    <citation type="submission" date="2025-08" db="UniProtKB">
        <authorList>
            <consortium name="Ensembl"/>
        </authorList>
    </citation>
    <scope>IDENTIFICATION</scope>
</reference>
<feature type="compositionally biased region" description="Polar residues" evidence="6">
    <location>
        <begin position="961"/>
        <end position="979"/>
    </location>
</feature>
<dbReference type="Pfam" id="PF18584">
    <property type="entry name" value="SYCP2_SLD"/>
    <property type="match status" value="1"/>
</dbReference>
<gene>
    <name evidence="9" type="primary">sycp2</name>
</gene>
<comment type="subcellular location">
    <subcellularLocation>
        <location evidence="2">Chromosome</location>
    </subcellularLocation>
    <subcellularLocation>
        <location evidence="1">Nucleus</location>
    </subcellularLocation>
</comment>
<feature type="compositionally biased region" description="Basic and acidic residues" evidence="6">
    <location>
        <begin position="649"/>
        <end position="662"/>
    </location>
</feature>
<dbReference type="InParanoid" id="A0A3B5KW52"/>
<evidence type="ECO:0000256" key="1">
    <source>
        <dbReference type="ARBA" id="ARBA00004123"/>
    </source>
</evidence>
<protein>
    <recommendedName>
        <fullName evidence="11">Synaptonemal complex protein 2 Spt16M-like domain-containing protein</fullName>
    </recommendedName>
</protein>
<feature type="region of interest" description="Disordered" evidence="6">
    <location>
        <begin position="864"/>
        <end position="1039"/>
    </location>
</feature>
<feature type="compositionally biased region" description="Acidic residues" evidence="6">
    <location>
        <begin position="942"/>
        <end position="952"/>
    </location>
</feature>
<feature type="compositionally biased region" description="Polar residues" evidence="6">
    <location>
        <begin position="889"/>
        <end position="905"/>
    </location>
</feature>
<feature type="compositionally biased region" description="Basic and acidic residues" evidence="6">
    <location>
        <begin position="499"/>
        <end position="509"/>
    </location>
</feature>
<dbReference type="OMA" id="QWETVII"/>
<feature type="region of interest" description="Disordered" evidence="6">
    <location>
        <begin position="1188"/>
        <end position="1209"/>
    </location>
</feature>
<dbReference type="GO" id="GO:0007140">
    <property type="term" value="P:male meiotic nuclear division"/>
    <property type="evidence" value="ECO:0007669"/>
    <property type="project" value="TreeGrafter"/>
</dbReference>
<evidence type="ECO:0000256" key="2">
    <source>
        <dbReference type="ARBA" id="ARBA00004286"/>
    </source>
</evidence>
<dbReference type="Pfam" id="PF18581">
    <property type="entry name" value="SYCP2_ARLD"/>
    <property type="match status" value="1"/>
</dbReference>
<feature type="compositionally biased region" description="Polar residues" evidence="6">
    <location>
        <begin position="991"/>
        <end position="1010"/>
    </location>
</feature>
<feature type="compositionally biased region" description="Basic and acidic residues" evidence="6">
    <location>
        <begin position="1250"/>
        <end position="1262"/>
    </location>
</feature>
<keyword evidence="5" id="KW-0539">Nucleus</keyword>
<feature type="compositionally biased region" description="Pro residues" evidence="6">
    <location>
        <begin position="1096"/>
        <end position="1111"/>
    </location>
</feature>
<feature type="compositionally biased region" description="Basic and acidic residues" evidence="6">
    <location>
        <begin position="1279"/>
        <end position="1293"/>
    </location>
</feature>
<feature type="region of interest" description="Disordered" evidence="6">
    <location>
        <begin position="1231"/>
        <end position="1295"/>
    </location>
</feature>
<dbReference type="InterPro" id="IPR024835">
    <property type="entry name" value="SYCP2-like"/>
</dbReference>
<reference evidence="9" key="3">
    <citation type="submission" date="2025-09" db="UniProtKB">
        <authorList>
            <consortium name="Ensembl"/>
        </authorList>
    </citation>
    <scope>IDENTIFICATION</scope>
</reference>
<keyword evidence="4" id="KW-0158">Chromosome</keyword>
<keyword evidence="10" id="KW-1185">Reference proteome</keyword>
<dbReference type="GeneTree" id="ENSGT00530000063859"/>
<dbReference type="InterPro" id="IPR040560">
    <property type="entry name" value="SYCP2_SLD"/>
</dbReference>
<dbReference type="Ensembl" id="ENSTRUT00000050831.2">
    <property type="protein sequence ID" value="ENSTRUP00000057427.2"/>
    <property type="gene ID" value="ENSTRUG00000019573.2"/>
</dbReference>
<evidence type="ECO:0000259" key="7">
    <source>
        <dbReference type="Pfam" id="PF18581"/>
    </source>
</evidence>
<evidence type="ECO:0000256" key="6">
    <source>
        <dbReference type="SAM" id="MobiDB-lite"/>
    </source>
</evidence>
<feature type="compositionally biased region" description="Polar residues" evidence="6">
    <location>
        <begin position="676"/>
        <end position="685"/>
    </location>
</feature>
<feature type="region of interest" description="Disordered" evidence="6">
    <location>
        <begin position="626"/>
        <end position="707"/>
    </location>
</feature>
<feature type="domain" description="Synaptonemal complex protein 2 armadillo-repeat-like" evidence="7">
    <location>
        <begin position="8"/>
        <end position="185"/>
    </location>
</feature>
<feature type="region of interest" description="Disordered" evidence="6">
    <location>
        <begin position="1092"/>
        <end position="1118"/>
    </location>
</feature>
<comment type="similarity">
    <text evidence="3">Belongs to the SYCP2 family.</text>
</comment>
<name>A0A3B5KW52_TAKRU</name>
<dbReference type="RefSeq" id="XP_029688972.1">
    <property type="nucleotide sequence ID" value="XM_029833112.1"/>
</dbReference>
<dbReference type="GO" id="GO:0000779">
    <property type="term" value="C:condensed chromosome, centromeric region"/>
    <property type="evidence" value="ECO:0007669"/>
    <property type="project" value="TreeGrafter"/>
</dbReference>
<accession>A0A3B5KW52</accession>
<dbReference type="PANTHER" id="PTHR15607:SF12">
    <property type="entry name" value="SYNAPTONEMAL COMPLEX PROTEIN 2"/>
    <property type="match status" value="1"/>
</dbReference>
<dbReference type="CTD" id="10388"/>
<feature type="compositionally biased region" description="Pro residues" evidence="6">
    <location>
        <begin position="1193"/>
        <end position="1203"/>
    </location>
</feature>
<dbReference type="GO" id="GO:0000800">
    <property type="term" value="C:lateral element"/>
    <property type="evidence" value="ECO:0007669"/>
    <property type="project" value="TreeGrafter"/>
</dbReference>
<dbReference type="GeneID" id="105416248"/>
<feature type="compositionally biased region" description="Basic and acidic residues" evidence="6">
    <location>
        <begin position="695"/>
        <end position="707"/>
    </location>
</feature>
<evidence type="ECO:0008006" key="11">
    <source>
        <dbReference type="Google" id="ProtNLM"/>
    </source>
</evidence>
<evidence type="ECO:0000313" key="10">
    <source>
        <dbReference type="Proteomes" id="UP000005226"/>
    </source>
</evidence>
<evidence type="ECO:0000313" key="9">
    <source>
        <dbReference type="Ensembl" id="ENSTRUP00000057427.2"/>
    </source>
</evidence>
<dbReference type="Proteomes" id="UP000005226">
    <property type="component" value="Chromosome 3"/>
</dbReference>
<evidence type="ECO:0000256" key="5">
    <source>
        <dbReference type="ARBA" id="ARBA00023242"/>
    </source>
</evidence>
<feature type="compositionally biased region" description="Basic and acidic residues" evidence="6">
    <location>
        <begin position="632"/>
        <end position="642"/>
    </location>
</feature>
<evidence type="ECO:0000256" key="3">
    <source>
        <dbReference type="ARBA" id="ARBA00007960"/>
    </source>
</evidence>
<feature type="region of interest" description="Disordered" evidence="6">
    <location>
        <begin position="477"/>
        <end position="530"/>
    </location>
</feature>
<proteinExistence type="inferred from homology"/>
<reference evidence="9 10" key="1">
    <citation type="journal article" date="2011" name="Genome Biol. Evol.">
        <title>Integration of the genetic map and genome assembly of fugu facilitates insights into distinct features of genome evolution in teleosts and mammals.</title>
        <authorList>
            <person name="Kai W."/>
            <person name="Kikuchi K."/>
            <person name="Tohari S."/>
            <person name="Chew A.K."/>
            <person name="Tay A."/>
            <person name="Fujiwara A."/>
            <person name="Hosoya S."/>
            <person name="Suetake H."/>
            <person name="Naruse K."/>
            <person name="Brenner S."/>
            <person name="Suzuki Y."/>
            <person name="Venkatesh B."/>
        </authorList>
    </citation>
    <scope>NUCLEOTIDE SEQUENCE [LARGE SCALE GENOMIC DNA]</scope>
</reference>
<sequence length="1517" mass="169049">MTPAPSPQLESIIDEVLKTQDVHPLDSLLQSDPSEVTPIKCSQQFLTKLHKLIIRGLNVKDYKSARLGLTVLHKWGEKLKLCDRQGLPEMIAQGLHKKMLHWYEECRQLWIQGGPKWDEALLNLSEDFFDALMVVHDSCKEGTYNIAESFLCPIGLLAVHPKIYILIQKEAIQKFNLILDKIPLELKKKMKMSMEALDVMVKLAVHILDCGDHDFQTALTEALCRITPPDQRKEVADRLFHMEHVAGAFVKLRDSEFETECRKFLNLVNGMQGDTRRVFSYPCLEVYLDKNELLMPADDELEEFWIDFNTGSQGISFYFSLVDAVGQDDQWETLCITVNELQSYSVTDENKRCILRLNLSEVVVIGAVEGSRLTIHFSSSLDIPQAASKVFGLSKNRAFTGKTTTSVVKTTINVLMGSNSSQAVPESQLPFCQTEKEKTCSVLPAPSARTQEVTSDKRKQSESSFFIQCNVAGSERVGSLSPVRPTRSIKGKPSLKMVRSNEEFSERLRNTANSCSETTPPNGANGAAKEQNIKHTKPAALGGEDFLGHGFVPDTQPRSEGSISSKRTKLSVSEMLIMPTQKIHYLPKSESRSNQSQMPSFCLEETDTGLTQGPLQKRQDAILQESITHQVKTSDRKEDSKSQRKKHQASKEQQVKRNDQGRGKQQMSPKMEKTPGNHSAPTTKGPQERVQYTGKTDDGKTLSSKEKKNAELAGSMVKLISSHYKDTVKESKENVPQKGSHRLLNRPVFNMSWFSSVKKEVSGSTGNILTNVRSKTAANYTRQRKDFFTFNTSGSLSSEEKCKSFSNISATSISGIHDSTVQSVSSKQAVQPVVKGKRHVKKHLFSDTDTDYVTSEVSWLKESSRKNKPKVAKYSRQAAVKSKPLPSHSIESTDLPPSSPKSTNGIVKFNKQKKAVEKPAAARTKRPRRAAATSTKTYKEPETDDSQSEFEEILTPKPTKSHITQCSKPKQNPSTSSKMSLEFQVKKKRISVTSEQPSHICSKLDSSIQSGLKKPDVKKRPVKTVPESSKFNRKDLSPADQQMNALRDSWAACQDPPCASPPLIENMRSVERSAPNMGLPCPTVLALQGSLLSASPNPPRQDTPSPIPLLPDPCSAVSSKGKLKASSIYSTAKNHSSSKTRSLQYVSSPLSLTSTGPNTAEARLIHQDSPPPSPFLSEPLLTSTLKEMQNPSVPMPPQSPTPGPASDSSHYVFSEASLVSSGSLSTSFIQSEPELTGSTVKSSSSAGWAHKKESSPPQKKDVMSAQHFMSGPSLKRRSHFEENEEKKKSRIREQSSFQMKPRKLFTSFTTAPAQSPVSHAASSTGVSCTNWDPDEGDMDMEEELELPRTVVNPSDICQKLSSEFRNKFENRHTMMEVHNKQSLTAVQQHLTSLNMQLNKCQTDRLEKVLEVLLGEIDKLEQDEGLLKTMEKDLTTYWKKQSVAFSSYHEQEKKRNETLKKALQGNVSPSLDYEESLFMSQMCLIRKDMKTVQDRLLTQMHEGEILTVKRGLHALFFP</sequence>
<feature type="domain" description="Synaptonemal complex protein 2 Spt16M-like" evidence="8">
    <location>
        <begin position="278"/>
        <end position="392"/>
    </location>
</feature>
<dbReference type="InterPro" id="IPR041322">
    <property type="entry name" value="SYCP2_ARLD"/>
</dbReference>
<dbReference type="PANTHER" id="PTHR15607">
    <property type="entry name" value="SYNAPTONEMAL COMPLEX PROTEIN-RELATED"/>
    <property type="match status" value="1"/>
</dbReference>
<feature type="compositionally biased region" description="Polar residues" evidence="6">
    <location>
        <begin position="510"/>
        <end position="522"/>
    </location>
</feature>
<dbReference type="GO" id="GO:0007143">
    <property type="term" value="P:female meiotic nuclear division"/>
    <property type="evidence" value="ECO:0007669"/>
    <property type="project" value="TreeGrafter"/>
</dbReference>
<feature type="compositionally biased region" description="Polar residues" evidence="6">
    <location>
        <begin position="1236"/>
        <end position="1246"/>
    </location>
</feature>
<organism evidence="9 10">
    <name type="scientific">Takifugu rubripes</name>
    <name type="common">Japanese pufferfish</name>
    <name type="synonym">Fugu rubripes</name>
    <dbReference type="NCBI Taxonomy" id="31033"/>
    <lineage>
        <taxon>Eukaryota</taxon>
        <taxon>Metazoa</taxon>
        <taxon>Chordata</taxon>
        <taxon>Craniata</taxon>
        <taxon>Vertebrata</taxon>
        <taxon>Euteleostomi</taxon>
        <taxon>Actinopterygii</taxon>
        <taxon>Neopterygii</taxon>
        <taxon>Teleostei</taxon>
        <taxon>Neoteleostei</taxon>
        <taxon>Acanthomorphata</taxon>
        <taxon>Eupercaria</taxon>
        <taxon>Tetraodontiformes</taxon>
        <taxon>Tetradontoidea</taxon>
        <taxon>Tetraodontidae</taxon>
        <taxon>Takifugu</taxon>
    </lineage>
</organism>